<keyword evidence="3" id="KW-0966">Cell projection</keyword>
<dbReference type="InterPro" id="IPR005648">
    <property type="entry name" value="FlgD"/>
</dbReference>
<name>A0A3B0RC11_9ZZZZ</name>
<dbReference type="NCBIfam" id="NF004670">
    <property type="entry name" value="PRK06009.1"/>
    <property type="match status" value="1"/>
</dbReference>
<accession>A0A3B0RC11</accession>
<dbReference type="EMBL" id="UOEC01000057">
    <property type="protein sequence ID" value="VAV89107.1"/>
    <property type="molecule type" value="Genomic_DNA"/>
</dbReference>
<reference evidence="3" key="1">
    <citation type="submission" date="2018-06" db="EMBL/GenBank/DDBJ databases">
        <authorList>
            <person name="Zhirakovskaya E."/>
        </authorList>
    </citation>
    <scope>NUCLEOTIDE SEQUENCE</scope>
</reference>
<evidence type="ECO:0000256" key="2">
    <source>
        <dbReference type="SAM" id="MobiDB-lite"/>
    </source>
</evidence>
<dbReference type="Pfam" id="PF03963">
    <property type="entry name" value="FlgD"/>
    <property type="match status" value="1"/>
</dbReference>
<evidence type="ECO:0000256" key="1">
    <source>
        <dbReference type="ARBA" id="ARBA00022795"/>
    </source>
</evidence>
<feature type="region of interest" description="Disordered" evidence="2">
    <location>
        <begin position="1"/>
        <end position="20"/>
    </location>
</feature>
<evidence type="ECO:0000313" key="3">
    <source>
        <dbReference type="EMBL" id="VAV89107.1"/>
    </source>
</evidence>
<protein>
    <submittedName>
        <fullName evidence="3">Flagellar basal-body rod modification protein FlgD</fullName>
    </submittedName>
</protein>
<proteinExistence type="predicted"/>
<keyword evidence="1" id="KW-1005">Bacterial flagellum biogenesis</keyword>
<keyword evidence="3" id="KW-0282">Flagellum</keyword>
<gene>
    <name evidence="3" type="ORF">MNBD_ALPHA08-1579</name>
</gene>
<dbReference type="GO" id="GO:0044781">
    <property type="term" value="P:bacterial-type flagellum organization"/>
    <property type="evidence" value="ECO:0007669"/>
    <property type="project" value="UniProtKB-KW"/>
</dbReference>
<sequence>MPVSGVNATQQPTAVSSTDTSSKTLDYDAFLQLLVSQMKYQDPTEPTNNAEYMGQLASFSSVEQEIQSNAKLDKILNSLAMSQATGAIGKTITSADGSVSGVVTSVKFFSDGVTATLQDGSKVTFGPGVTVSQ</sequence>
<keyword evidence="3" id="KW-0969">Cilium</keyword>
<dbReference type="AlphaFoldDB" id="A0A3B0RC11"/>
<organism evidence="3">
    <name type="scientific">hydrothermal vent metagenome</name>
    <dbReference type="NCBI Taxonomy" id="652676"/>
    <lineage>
        <taxon>unclassified sequences</taxon>
        <taxon>metagenomes</taxon>
        <taxon>ecological metagenomes</taxon>
    </lineage>
</organism>